<dbReference type="AlphaFoldDB" id="A0A9C7UTP6"/>
<keyword evidence="2" id="KW-0547">Nucleotide-binding</keyword>
<feature type="compositionally biased region" description="Acidic residues" evidence="8">
    <location>
        <begin position="29"/>
        <end position="45"/>
    </location>
</feature>
<dbReference type="Pfam" id="PF13234">
    <property type="entry name" value="MTR4_beta-barrel"/>
    <property type="match status" value="1"/>
</dbReference>
<dbReference type="OrthoDB" id="64767at2759"/>
<dbReference type="GO" id="GO:0006401">
    <property type="term" value="P:RNA catabolic process"/>
    <property type="evidence" value="ECO:0007669"/>
    <property type="project" value="InterPro"/>
</dbReference>
<dbReference type="Pfam" id="PF00271">
    <property type="entry name" value="Helicase_C"/>
    <property type="match status" value="1"/>
</dbReference>
<evidence type="ECO:0000256" key="2">
    <source>
        <dbReference type="ARBA" id="ARBA00022741"/>
    </source>
</evidence>
<evidence type="ECO:0000313" key="11">
    <source>
        <dbReference type="EMBL" id="GJQ14740.1"/>
    </source>
</evidence>
<feature type="coiled-coil region" evidence="7">
    <location>
        <begin position="608"/>
        <end position="642"/>
    </location>
</feature>
<dbReference type="InterPro" id="IPR001650">
    <property type="entry name" value="Helicase_C-like"/>
</dbReference>
<dbReference type="FunFam" id="3.40.50.300:FF:000083">
    <property type="entry name" value="ATP-dependent RNA helicase DOB1"/>
    <property type="match status" value="1"/>
</dbReference>
<keyword evidence="5" id="KW-0067">ATP-binding</keyword>
<evidence type="ECO:0000256" key="7">
    <source>
        <dbReference type="SAM" id="Coils"/>
    </source>
</evidence>
<dbReference type="GO" id="GO:0003724">
    <property type="term" value="F:RNA helicase activity"/>
    <property type="evidence" value="ECO:0007669"/>
    <property type="project" value="InterPro"/>
</dbReference>
<dbReference type="GO" id="GO:0005524">
    <property type="term" value="F:ATP binding"/>
    <property type="evidence" value="ECO:0007669"/>
    <property type="project" value="UniProtKB-KW"/>
</dbReference>
<reference evidence="11" key="1">
    <citation type="journal article" date="2022" name="Proc. Natl. Acad. Sci. U.S.A.">
        <title>Life cycle and functional genomics of the unicellular red alga Galdieria for elucidating algal and plant evolution and industrial use.</title>
        <authorList>
            <person name="Hirooka S."/>
            <person name="Itabashi T."/>
            <person name="Ichinose T.M."/>
            <person name="Onuma R."/>
            <person name="Fujiwara T."/>
            <person name="Yamashita S."/>
            <person name="Jong L.W."/>
            <person name="Tomita R."/>
            <person name="Iwane A.H."/>
            <person name="Miyagishima S.Y."/>
        </authorList>
    </citation>
    <scope>NUCLEOTIDE SEQUENCE</scope>
    <source>
        <strain evidence="11">NBRC 102759</strain>
    </source>
</reference>
<organism evidence="11 12">
    <name type="scientific">Galdieria partita</name>
    <dbReference type="NCBI Taxonomy" id="83374"/>
    <lineage>
        <taxon>Eukaryota</taxon>
        <taxon>Rhodophyta</taxon>
        <taxon>Bangiophyceae</taxon>
        <taxon>Galdieriales</taxon>
        <taxon>Galdieriaceae</taxon>
        <taxon>Galdieria</taxon>
    </lineage>
</organism>
<dbReference type="SMART" id="SM00487">
    <property type="entry name" value="DEXDc"/>
    <property type="match status" value="1"/>
</dbReference>
<dbReference type="FunFam" id="3.40.50.300:FF:000141">
    <property type="entry name" value="ATP-dependent RNA helicase DOB1"/>
    <property type="match status" value="1"/>
</dbReference>
<dbReference type="PROSITE" id="PS51194">
    <property type="entry name" value="HELICASE_CTER"/>
    <property type="match status" value="1"/>
</dbReference>
<dbReference type="CDD" id="cd18795">
    <property type="entry name" value="SF2_C_Ski2"/>
    <property type="match status" value="1"/>
</dbReference>
<evidence type="ECO:0000256" key="6">
    <source>
        <dbReference type="ARBA" id="ARBA00023242"/>
    </source>
</evidence>
<dbReference type="GO" id="GO:0016787">
    <property type="term" value="F:hydrolase activity"/>
    <property type="evidence" value="ECO:0007669"/>
    <property type="project" value="UniProtKB-KW"/>
</dbReference>
<gene>
    <name evidence="11" type="ORF">GpartN1_g6531.t1</name>
</gene>
<dbReference type="PANTHER" id="PTHR12131:SF7">
    <property type="entry name" value="EXOSOME RNA HELICASE MTR4"/>
    <property type="match status" value="1"/>
</dbReference>
<sequence length="1061" mass="121545">MSSDDLFDVFDGTKKRPQDTILEAIENAETLEELDDDQDIMEDPIVEPPEKWRRTELTTTERSKQDTQKIDNFRENKKKPRSFRLQELVGDSVNETCTTDSDLKTNCVHDVSLPPEYGEYLFVPKESNHKPAKEYKFTLDAFQQESIQCLERNESVLVSAHTSAGKTAIAEYAIAMSLRDGQRVIYTSPIKALSNQKYRELFEEFTDVGLMTGDVTINPNAGCIVMTTEILRSMLYRGSEVIREVAWVIFDEVHYMRDKERGVVWEETIIMVPENVRFVFLSATIPNAREFAEWIVQLKNQPCHTIYTDSRPVPLQHYLFPAGGDGLYLVVDEKGQFRDDTFEKALSKIGESSSKDISKTSEMNKKSKKTAKGASDVYRIIKLIMEREYDPVIVFAFSRRECEALALQLSKLELNTDEQKSLVEQVFVNAMDSLSEDDKKLPQITAALPLLKRGIGIHHSGLLPILKEVTEILFQEGLIKVLFATETFAMGLNMPAKTVVFTAVRKFDGEAFRFISGGEYIQMSGRAGRRGLDERGISILTVDERIQPETARAILKGNADPLRSSFHLEYNMLLNLLRSEEANPEYVISRSLAQFQADRALPDNEARLDELLRQKDELKVSMEEDVKEFVAYKDQLERLRTKLRNIVFQAKNVLAFLQVGRLARFCVQEEKEIRDFGWGVIVNFTKLNASQVKEQGIRDKFLIDALVWSKPLMGTHERVFIPPKGQEDMEEASWNVLPFQLSALDGLSSIRVYMPKDLRPRENRSAVGKSVSEVIRQFPKGIPLLDPVEDMGIKDEEFRKLIRQVESVEDQLFSSKLAQQYSLSLHTTYPEELCKLLDAYRKKEQLLVEIKAVKRQIRLGQGLILREELKRMLRVLRRLGFINHENIVEKKGRTACEVNTADELVLTELMFHGAFNEMTAQVAVALLSCFVYDEKQDEQLQFSNDELKVAFQTLQNIARRVGTVTKECKIPIDVDEYVQSFDPSMMNVVYAWCRGAIFAEICKMTHIFEGSIIRCMRRLEELLRQLSAAAHSIGNEELEQLFERGSLLLKRDIAFQASLYL</sequence>
<reference evidence="11" key="2">
    <citation type="submission" date="2022-01" db="EMBL/GenBank/DDBJ databases">
        <authorList>
            <person name="Hirooka S."/>
            <person name="Miyagishima S.Y."/>
        </authorList>
    </citation>
    <scope>NUCLEOTIDE SEQUENCE</scope>
    <source>
        <strain evidence="11">NBRC 102759</strain>
    </source>
</reference>
<dbReference type="GO" id="GO:0000460">
    <property type="term" value="P:maturation of 5.8S rRNA"/>
    <property type="evidence" value="ECO:0007669"/>
    <property type="project" value="TreeGrafter"/>
</dbReference>
<dbReference type="GO" id="GO:0003723">
    <property type="term" value="F:RNA binding"/>
    <property type="evidence" value="ECO:0007669"/>
    <property type="project" value="InterPro"/>
</dbReference>
<dbReference type="InterPro" id="IPR016438">
    <property type="entry name" value="SKI2-like"/>
</dbReference>
<dbReference type="GO" id="GO:0005634">
    <property type="term" value="C:nucleus"/>
    <property type="evidence" value="ECO:0007669"/>
    <property type="project" value="UniProtKB-SubCell"/>
</dbReference>
<dbReference type="InterPro" id="IPR012961">
    <property type="entry name" value="Ski2/MTR4_C"/>
</dbReference>
<dbReference type="InterPro" id="IPR011545">
    <property type="entry name" value="DEAD/DEAH_box_helicase_dom"/>
</dbReference>
<dbReference type="PIRSF" id="PIRSF005198">
    <property type="entry name" value="Antiviral_helicase_SKI2"/>
    <property type="match status" value="1"/>
</dbReference>
<feature type="region of interest" description="Disordered" evidence="8">
    <location>
        <begin position="29"/>
        <end position="68"/>
    </location>
</feature>
<keyword evidence="3" id="KW-0378">Hydrolase</keyword>
<evidence type="ECO:0000313" key="12">
    <source>
        <dbReference type="Proteomes" id="UP001061958"/>
    </source>
</evidence>
<dbReference type="Pfam" id="PF08148">
    <property type="entry name" value="DSHCT"/>
    <property type="match status" value="1"/>
</dbReference>
<evidence type="ECO:0000256" key="5">
    <source>
        <dbReference type="ARBA" id="ARBA00022840"/>
    </source>
</evidence>
<comment type="caution">
    <text evidence="11">The sequence shown here is derived from an EMBL/GenBank/DDBJ whole genome shotgun (WGS) entry which is preliminary data.</text>
</comment>
<dbReference type="FunFam" id="1.10.3380.30:FF:000003">
    <property type="entry name" value="ATP dependent RNA helicase (Dob1)"/>
    <property type="match status" value="1"/>
</dbReference>
<dbReference type="InterPro" id="IPR027417">
    <property type="entry name" value="P-loop_NTPase"/>
</dbReference>
<feature type="compositionally biased region" description="Basic and acidic residues" evidence="8">
    <location>
        <begin position="48"/>
        <end position="68"/>
    </location>
</feature>
<dbReference type="Pfam" id="PF00270">
    <property type="entry name" value="DEAD"/>
    <property type="match status" value="1"/>
</dbReference>
<proteinExistence type="predicted"/>
<evidence type="ECO:0000256" key="8">
    <source>
        <dbReference type="SAM" id="MobiDB-lite"/>
    </source>
</evidence>
<dbReference type="EMBL" id="BQMJ01000059">
    <property type="protein sequence ID" value="GJQ14740.1"/>
    <property type="molecule type" value="Genomic_DNA"/>
</dbReference>
<dbReference type="InterPro" id="IPR048392">
    <property type="entry name" value="MTR4-like_stalk"/>
</dbReference>
<evidence type="ECO:0000256" key="4">
    <source>
        <dbReference type="ARBA" id="ARBA00022806"/>
    </source>
</evidence>
<keyword evidence="6" id="KW-0539">Nucleus</keyword>
<dbReference type="PANTHER" id="PTHR12131">
    <property type="entry name" value="ATP-DEPENDENT RNA AND DNA HELICASE"/>
    <property type="match status" value="1"/>
</dbReference>
<dbReference type="Pfam" id="PF21408">
    <property type="entry name" value="MTR4-like_stalk"/>
    <property type="match status" value="1"/>
</dbReference>
<dbReference type="SUPFAM" id="SSF52540">
    <property type="entry name" value="P-loop containing nucleoside triphosphate hydrolases"/>
    <property type="match status" value="1"/>
</dbReference>
<dbReference type="PROSITE" id="PS51192">
    <property type="entry name" value="HELICASE_ATP_BIND_1"/>
    <property type="match status" value="1"/>
</dbReference>
<protein>
    <submittedName>
        <fullName evidence="11">Uncharacterized protein</fullName>
    </submittedName>
</protein>
<keyword evidence="12" id="KW-1185">Reference proteome</keyword>
<dbReference type="InterPro" id="IPR025696">
    <property type="entry name" value="Beta-barrel_MTR4"/>
</dbReference>
<feature type="domain" description="Helicase C-terminal" evidence="10">
    <location>
        <begin position="376"/>
        <end position="578"/>
    </location>
</feature>
<dbReference type="Gene3D" id="1.10.3380.30">
    <property type="match status" value="1"/>
</dbReference>
<feature type="domain" description="Helicase ATP-binding" evidence="9">
    <location>
        <begin position="147"/>
        <end position="303"/>
    </location>
</feature>
<dbReference type="SMART" id="SM00490">
    <property type="entry name" value="HELICc"/>
    <property type="match status" value="1"/>
</dbReference>
<keyword evidence="7" id="KW-0175">Coiled coil</keyword>
<dbReference type="Proteomes" id="UP001061958">
    <property type="component" value="Unassembled WGS sequence"/>
</dbReference>
<keyword evidence="4" id="KW-0347">Helicase</keyword>
<dbReference type="CDD" id="cd18024">
    <property type="entry name" value="DEXHc_Mtr4-like"/>
    <property type="match status" value="1"/>
</dbReference>
<name>A0A9C7UTP6_9RHOD</name>
<evidence type="ECO:0000256" key="1">
    <source>
        <dbReference type="ARBA" id="ARBA00004123"/>
    </source>
</evidence>
<comment type="subcellular location">
    <subcellularLocation>
        <location evidence="1">Nucleus</location>
    </subcellularLocation>
</comment>
<dbReference type="Gene3D" id="2.40.30.300">
    <property type="match status" value="1"/>
</dbReference>
<accession>A0A9C7UTP6</accession>
<dbReference type="SMART" id="SM01142">
    <property type="entry name" value="DSHCT"/>
    <property type="match status" value="1"/>
</dbReference>
<dbReference type="InterPro" id="IPR014001">
    <property type="entry name" value="Helicase_ATP-bd"/>
</dbReference>
<evidence type="ECO:0000259" key="10">
    <source>
        <dbReference type="PROSITE" id="PS51194"/>
    </source>
</evidence>
<dbReference type="InterPro" id="IPR050699">
    <property type="entry name" value="RNA-DNA_Helicase"/>
</dbReference>
<evidence type="ECO:0000256" key="3">
    <source>
        <dbReference type="ARBA" id="ARBA00022801"/>
    </source>
</evidence>
<dbReference type="Gene3D" id="3.40.50.300">
    <property type="entry name" value="P-loop containing nucleotide triphosphate hydrolases"/>
    <property type="match status" value="2"/>
</dbReference>
<evidence type="ECO:0000259" key="9">
    <source>
        <dbReference type="PROSITE" id="PS51192"/>
    </source>
</evidence>